<accession>A0A8T0WYM7</accession>
<evidence type="ECO:0000256" key="1">
    <source>
        <dbReference type="SAM" id="MobiDB-lite"/>
    </source>
</evidence>
<comment type="caution">
    <text evidence="2">The sequence shown here is derived from an EMBL/GenBank/DDBJ whole genome shotgun (WGS) entry which is preliminary data.</text>
</comment>
<feature type="compositionally biased region" description="Gly residues" evidence="1">
    <location>
        <begin position="17"/>
        <end position="44"/>
    </location>
</feature>
<dbReference type="Proteomes" id="UP000823388">
    <property type="component" value="Chromosome 1N"/>
</dbReference>
<name>A0A8T0WYM7_PANVG</name>
<sequence length="187" mass="19746">MRGRRRRCGEARRRRSGSGGIEGEWGRGQGLRGGATGREGGAGLGIARWRDAAARGGGGGARGGGNEASHGRRRRIGRAAAVMSQGRGRVMAGGEHDAGEGAGHRRRQRMGPVAADRRGGVRRHREVAAGRRRREATQRMGLGSTGPMRPQGREKNDFLVGPTSNSSNNHLLDGLVFGGGLFPNNQL</sequence>
<organism evidence="2 3">
    <name type="scientific">Panicum virgatum</name>
    <name type="common">Blackwell switchgrass</name>
    <dbReference type="NCBI Taxonomy" id="38727"/>
    <lineage>
        <taxon>Eukaryota</taxon>
        <taxon>Viridiplantae</taxon>
        <taxon>Streptophyta</taxon>
        <taxon>Embryophyta</taxon>
        <taxon>Tracheophyta</taxon>
        <taxon>Spermatophyta</taxon>
        <taxon>Magnoliopsida</taxon>
        <taxon>Liliopsida</taxon>
        <taxon>Poales</taxon>
        <taxon>Poaceae</taxon>
        <taxon>PACMAD clade</taxon>
        <taxon>Panicoideae</taxon>
        <taxon>Panicodae</taxon>
        <taxon>Paniceae</taxon>
        <taxon>Panicinae</taxon>
        <taxon>Panicum</taxon>
        <taxon>Panicum sect. Hiantes</taxon>
    </lineage>
</organism>
<evidence type="ECO:0000313" key="3">
    <source>
        <dbReference type="Proteomes" id="UP000823388"/>
    </source>
</evidence>
<reference evidence="2" key="1">
    <citation type="submission" date="2020-05" db="EMBL/GenBank/DDBJ databases">
        <title>WGS assembly of Panicum virgatum.</title>
        <authorList>
            <person name="Lovell J.T."/>
            <person name="Jenkins J."/>
            <person name="Shu S."/>
            <person name="Juenger T.E."/>
            <person name="Schmutz J."/>
        </authorList>
    </citation>
    <scope>NUCLEOTIDE SEQUENCE</scope>
    <source>
        <strain evidence="2">AP13</strain>
    </source>
</reference>
<feature type="compositionally biased region" description="Basic and acidic residues" evidence="1">
    <location>
        <begin position="94"/>
        <end position="103"/>
    </location>
</feature>
<feature type="compositionally biased region" description="Gly residues" evidence="1">
    <location>
        <begin position="55"/>
        <end position="66"/>
    </location>
</feature>
<gene>
    <name evidence="2" type="ORF">PVAP13_1NG169700</name>
</gene>
<keyword evidence="3" id="KW-1185">Reference proteome</keyword>
<dbReference type="EMBL" id="CM029038">
    <property type="protein sequence ID" value="KAG2650736.1"/>
    <property type="molecule type" value="Genomic_DNA"/>
</dbReference>
<feature type="region of interest" description="Disordered" evidence="1">
    <location>
        <begin position="1"/>
        <end position="169"/>
    </location>
</feature>
<feature type="compositionally biased region" description="Basic residues" evidence="1">
    <location>
        <begin position="120"/>
        <end position="134"/>
    </location>
</feature>
<feature type="compositionally biased region" description="Basic residues" evidence="1">
    <location>
        <begin position="1"/>
        <end position="16"/>
    </location>
</feature>
<protein>
    <submittedName>
        <fullName evidence="2">Uncharacterized protein</fullName>
    </submittedName>
</protein>
<proteinExistence type="predicted"/>
<dbReference type="AlphaFoldDB" id="A0A8T0WYM7"/>
<evidence type="ECO:0000313" key="2">
    <source>
        <dbReference type="EMBL" id="KAG2650736.1"/>
    </source>
</evidence>